<keyword evidence="2" id="KW-1185">Reference proteome</keyword>
<dbReference type="EMBL" id="JASPKZ010010652">
    <property type="protein sequence ID" value="KAJ9574152.1"/>
    <property type="molecule type" value="Genomic_DNA"/>
</dbReference>
<accession>A0AAD8E2J9</accession>
<evidence type="ECO:0000313" key="2">
    <source>
        <dbReference type="Proteomes" id="UP001233999"/>
    </source>
</evidence>
<reference evidence="1" key="2">
    <citation type="submission" date="2023-05" db="EMBL/GenBank/DDBJ databases">
        <authorList>
            <person name="Fouks B."/>
        </authorList>
    </citation>
    <scope>NUCLEOTIDE SEQUENCE</scope>
    <source>
        <strain evidence="1">Stay&amp;Tobe</strain>
        <tissue evidence="1">Testes</tissue>
    </source>
</reference>
<organism evidence="1 2">
    <name type="scientific">Diploptera punctata</name>
    <name type="common">Pacific beetle cockroach</name>
    <dbReference type="NCBI Taxonomy" id="6984"/>
    <lineage>
        <taxon>Eukaryota</taxon>
        <taxon>Metazoa</taxon>
        <taxon>Ecdysozoa</taxon>
        <taxon>Arthropoda</taxon>
        <taxon>Hexapoda</taxon>
        <taxon>Insecta</taxon>
        <taxon>Pterygota</taxon>
        <taxon>Neoptera</taxon>
        <taxon>Polyneoptera</taxon>
        <taxon>Dictyoptera</taxon>
        <taxon>Blattodea</taxon>
        <taxon>Blaberoidea</taxon>
        <taxon>Blaberidae</taxon>
        <taxon>Diplopterinae</taxon>
        <taxon>Diploptera</taxon>
    </lineage>
</organism>
<feature type="non-terminal residue" evidence="1">
    <location>
        <position position="1"/>
    </location>
</feature>
<sequence>IGSSAKLTDPAASSVLHSYSAVPNNTVLIPSTFALGAILKKSNYTMRDFYTFLDGAVNSTLFGDEALPTPLQFWTETKWRC</sequence>
<proteinExistence type="predicted"/>
<reference evidence="1" key="1">
    <citation type="journal article" date="2023" name="IScience">
        <title>Live-bearing cockroach genome reveals convergent evolutionary mechanisms linked to viviparity in insects and beyond.</title>
        <authorList>
            <person name="Fouks B."/>
            <person name="Harrison M.C."/>
            <person name="Mikhailova A.A."/>
            <person name="Marchal E."/>
            <person name="English S."/>
            <person name="Carruthers M."/>
            <person name="Jennings E.C."/>
            <person name="Chiamaka E.L."/>
            <person name="Frigard R.A."/>
            <person name="Pippel M."/>
            <person name="Attardo G.M."/>
            <person name="Benoit J.B."/>
            <person name="Bornberg-Bauer E."/>
            <person name="Tobe S.S."/>
        </authorList>
    </citation>
    <scope>NUCLEOTIDE SEQUENCE</scope>
    <source>
        <strain evidence="1">Stay&amp;Tobe</strain>
    </source>
</reference>
<name>A0AAD8E2J9_DIPPU</name>
<evidence type="ECO:0000313" key="1">
    <source>
        <dbReference type="EMBL" id="KAJ9574152.1"/>
    </source>
</evidence>
<dbReference type="AlphaFoldDB" id="A0AAD8E2J9"/>
<dbReference type="Proteomes" id="UP001233999">
    <property type="component" value="Unassembled WGS sequence"/>
</dbReference>
<protein>
    <submittedName>
        <fullName evidence="1">Uncharacterized protein</fullName>
    </submittedName>
</protein>
<gene>
    <name evidence="1" type="ORF">L9F63_008408</name>
</gene>
<feature type="non-terminal residue" evidence="1">
    <location>
        <position position="81"/>
    </location>
</feature>
<comment type="caution">
    <text evidence="1">The sequence shown here is derived from an EMBL/GenBank/DDBJ whole genome shotgun (WGS) entry which is preliminary data.</text>
</comment>